<organism evidence="2 3">
    <name type="scientific">Lysinibacter cavernae</name>
    <dbReference type="NCBI Taxonomy" id="1640652"/>
    <lineage>
        <taxon>Bacteria</taxon>
        <taxon>Bacillati</taxon>
        <taxon>Actinomycetota</taxon>
        <taxon>Actinomycetes</taxon>
        <taxon>Micrococcales</taxon>
        <taxon>Microbacteriaceae</taxon>
        <taxon>Lysinibacter</taxon>
    </lineage>
</organism>
<protein>
    <recommendedName>
        <fullName evidence="4">DUF2812 domain-containing protein</fullName>
    </recommendedName>
</protein>
<keyword evidence="1" id="KW-0472">Membrane</keyword>
<proteinExistence type="predicted"/>
<keyword evidence="3" id="KW-1185">Reference proteome</keyword>
<accession>A0A7X5R3H6</accession>
<dbReference type="AlphaFoldDB" id="A0A7X5R3H6"/>
<feature type="transmembrane region" description="Helical" evidence="1">
    <location>
        <begin position="127"/>
        <end position="146"/>
    </location>
</feature>
<feature type="transmembrane region" description="Helical" evidence="1">
    <location>
        <begin position="100"/>
        <end position="121"/>
    </location>
</feature>
<evidence type="ECO:0000256" key="1">
    <source>
        <dbReference type="SAM" id="Phobius"/>
    </source>
</evidence>
<sequence length="180" mass="19738">MSITQIATPTSATALTSYEYLTVKALRHNELELADTYRSFGWTLEQSDAAGVGSPTIFLRFKRDRHIKNRPMIDDLQRTATTALNAAEELDRTKTRKAMLVALSTGLLGTVLLAVSVFLLIGSATFLSWVLGIFGLIFWALSPLLYRQVATKSAQSAGPKIAKQRDVAYGAMENSIRLLG</sequence>
<name>A0A7X5R3H6_9MICO</name>
<keyword evidence="1" id="KW-1133">Transmembrane helix</keyword>
<evidence type="ECO:0000313" key="3">
    <source>
        <dbReference type="Proteomes" id="UP000541033"/>
    </source>
</evidence>
<dbReference type="RefSeq" id="WP_167151218.1">
    <property type="nucleotide sequence ID" value="NZ_JAAMOX010000002.1"/>
</dbReference>
<evidence type="ECO:0008006" key="4">
    <source>
        <dbReference type="Google" id="ProtNLM"/>
    </source>
</evidence>
<keyword evidence="1" id="KW-0812">Transmembrane</keyword>
<gene>
    <name evidence="2" type="ORF">FHX76_002603</name>
</gene>
<evidence type="ECO:0000313" key="2">
    <source>
        <dbReference type="EMBL" id="NIH54707.1"/>
    </source>
</evidence>
<dbReference type="Proteomes" id="UP000541033">
    <property type="component" value="Unassembled WGS sequence"/>
</dbReference>
<reference evidence="2 3" key="1">
    <citation type="submission" date="2020-02" db="EMBL/GenBank/DDBJ databases">
        <title>Sequencing the genomes of 1000 actinobacteria strains.</title>
        <authorList>
            <person name="Klenk H.-P."/>
        </authorList>
    </citation>
    <scope>NUCLEOTIDE SEQUENCE [LARGE SCALE GENOMIC DNA]</scope>
    <source>
        <strain evidence="2 3">DSM 27960</strain>
    </source>
</reference>
<comment type="caution">
    <text evidence="2">The sequence shown here is derived from an EMBL/GenBank/DDBJ whole genome shotgun (WGS) entry which is preliminary data.</text>
</comment>
<dbReference type="EMBL" id="JAAMOX010000002">
    <property type="protein sequence ID" value="NIH54707.1"/>
    <property type="molecule type" value="Genomic_DNA"/>
</dbReference>